<dbReference type="GO" id="GO:0016787">
    <property type="term" value="F:hydrolase activity"/>
    <property type="evidence" value="ECO:0007669"/>
    <property type="project" value="UniProtKB-KW"/>
</dbReference>
<keyword evidence="6" id="KW-1185">Reference proteome</keyword>
<dbReference type="Gene3D" id="3.40.50.1820">
    <property type="entry name" value="alpha/beta hydrolase"/>
    <property type="match status" value="1"/>
</dbReference>
<dbReference type="InterPro" id="IPR049492">
    <property type="entry name" value="BD-FAE-like_dom"/>
</dbReference>
<sequence>MAKKTAHMLTSCIVMLFSSLQAVAGDTTFSKLSVTKQLEYYEAGKDEKQKFYRYDWYEGKGDQRSKRPLLINLHGGGFKIGNKSGASTPFFSRTYARAGFVTASINYRKSRKRPLKFEKDLREACFDATEDLDKAIRYFKAHADELRIDTNRIFLAGNSAGAMVALQYVFSNHIPAQPVRAIANCWGAIFDTLWIERSSVPIVSVYGTRDRVVPPDVSGEAIFGSASIHREANRIQLINSVLPFERCGHELHRHFNPLFAGFGAKKRWKQAGAFICDFLKAQL</sequence>
<feature type="signal peptide" evidence="3">
    <location>
        <begin position="1"/>
        <end position="24"/>
    </location>
</feature>
<proteinExistence type="inferred from homology"/>
<accession>A0A0E9N072</accession>
<dbReference type="AlphaFoldDB" id="A0A0E9N072"/>
<evidence type="ECO:0000313" key="5">
    <source>
        <dbReference type="EMBL" id="GAO43249.1"/>
    </source>
</evidence>
<dbReference type="EMBL" id="BBWV01000002">
    <property type="protein sequence ID" value="GAO43249.1"/>
    <property type="molecule type" value="Genomic_DNA"/>
</dbReference>
<dbReference type="OrthoDB" id="9777975at2"/>
<comment type="caution">
    <text evidence="5">The sequence shown here is derived from an EMBL/GenBank/DDBJ whole genome shotgun (WGS) entry which is preliminary data.</text>
</comment>
<reference evidence="5 6" key="1">
    <citation type="submission" date="2015-04" db="EMBL/GenBank/DDBJ databases">
        <title>Whole genome shotgun sequence of Flavihumibacter petaseus NBRC 106054.</title>
        <authorList>
            <person name="Miyazawa S."/>
            <person name="Hosoyama A."/>
            <person name="Hashimoto M."/>
            <person name="Noguchi M."/>
            <person name="Tsuchikane K."/>
            <person name="Ohji S."/>
            <person name="Yamazoe A."/>
            <person name="Ichikawa N."/>
            <person name="Kimura A."/>
            <person name="Fujita N."/>
        </authorList>
    </citation>
    <scope>NUCLEOTIDE SEQUENCE [LARGE SCALE GENOMIC DNA]</scope>
    <source>
        <strain evidence="5 6">NBRC 106054</strain>
    </source>
</reference>
<comment type="similarity">
    <text evidence="1">Belongs to the 'GDXG' lipolytic enzyme family.</text>
</comment>
<dbReference type="InterPro" id="IPR050300">
    <property type="entry name" value="GDXG_lipolytic_enzyme"/>
</dbReference>
<dbReference type="PROSITE" id="PS01173">
    <property type="entry name" value="LIPASE_GDXG_HIS"/>
    <property type="match status" value="1"/>
</dbReference>
<dbReference type="Pfam" id="PF20434">
    <property type="entry name" value="BD-FAE"/>
    <property type="match status" value="1"/>
</dbReference>
<name>A0A0E9N072_9BACT</name>
<feature type="chain" id="PRO_5002430093" evidence="3">
    <location>
        <begin position="25"/>
        <end position="283"/>
    </location>
</feature>
<gene>
    <name evidence="5" type="ORF">FPE01S_02_03530</name>
</gene>
<evidence type="ECO:0000256" key="3">
    <source>
        <dbReference type="SAM" id="SignalP"/>
    </source>
</evidence>
<evidence type="ECO:0000256" key="2">
    <source>
        <dbReference type="ARBA" id="ARBA00022801"/>
    </source>
</evidence>
<keyword evidence="2 5" id="KW-0378">Hydrolase</keyword>
<protein>
    <submittedName>
        <fullName evidence="5">Putative hydrolase</fullName>
    </submittedName>
</protein>
<evidence type="ECO:0000259" key="4">
    <source>
        <dbReference type="Pfam" id="PF20434"/>
    </source>
</evidence>
<organism evidence="5 6">
    <name type="scientific">Flavihumibacter petaseus NBRC 106054</name>
    <dbReference type="NCBI Taxonomy" id="1220578"/>
    <lineage>
        <taxon>Bacteria</taxon>
        <taxon>Pseudomonadati</taxon>
        <taxon>Bacteroidota</taxon>
        <taxon>Chitinophagia</taxon>
        <taxon>Chitinophagales</taxon>
        <taxon>Chitinophagaceae</taxon>
        <taxon>Flavihumibacter</taxon>
    </lineage>
</organism>
<dbReference type="PANTHER" id="PTHR48081">
    <property type="entry name" value="AB HYDROLASE SUPERFAMILY PROTEIN C4A8.06C"/>
    <property type="match status" value="1"/>
</dbReference>
<feature type="domain" description="BD-FAE-like" evidence="4">
    <location>
        <begin position="63"/>
        <end position="170"/>
    </location>
</feature>
<dbReference type="STRING" id="1220578.FPE01S_02_03530"/>
<keyword evidence="3" id="KW-0732">Signal</keyword>
<dbReference type="InterPro" id="IPR029058">
    <property type="entry name" value="AB_hydrolase_fold"/>
</dbReference>
<dbReference type="InterPro" id="IPR002168">
    <property type="entry name" value="Lipase_GDXG_HIS_AS"/>
</dbReference>
<evidence type="ECO:0000313" key="6">
    <source>
        <dbReference type="Proteomes" id="UP000033121"/>
    </source>
</evidence>
<dbReference type="Proteomes" id="UP000033121">
    <property type="component" value="Unassembled WGS sequence"/>
</dbReference>
<dbReference type="SUPFAM" id="SSF53474">
    <property type="entry name" value="alpha/beta-Hydrolases"/>
    <property type="match status" value="1"/>
</dbReference>
<evidence type="ECO:0000256" key="1">
    <source>
        <dbReference type="ARBA" id="ARBA00010515"/>
    </source>
</evidence>